<proteinExistence type="predicted"/>
<dbReference type="AlphaFoldDB" id="A0A9D3PFL7"/>
<dbReference type="EMBL" id="JAFDVH010000020">
    <property type="protein sequence ID" value="KAG7459050.1"/>
    <property type="molecule type" value="Genomic_DNA"/>
</dbReference>
<dbReference type="OrthoDB" id="6512834at2759"/>
<dbReference type="PANTHER" id="PTHR31025:SF19">
    <property type="entry name" value="SI:CH73-42K18.1-RELATED"/>
    <property type="match status" value="1"/>
</dbReference>
<name>A0A9D3PFL7_MEGAT</name>
<protein>
    <submittedName>
        <fullName evidence="1">Uncharacterized protein</fullName>
    </submittedName>
</protein>
<accession>A0A9D3PFL7</accession>
<dbReference type="PANTHER" id="PTHR31025">
    <property type="entry name" value="SI:CH211-196P9.1-RELATED"/>
    <property type="match status" value="1"/>
</dbReference>
<reference evidence="1" key="1">
    <citation type="submission" date="2021-01" db="EMBL/GenBank/DDBJ databases">
        <authorList>
            <person name="Zahm M."/>
            <person name="Roques C."/>
            <person name="Cabau C."/>
            <person name="Klopp C."/>
            <person name="Donnadieu C."/>
            <person name="Jouanno E."/>
            <person name="Lampietro C."/>
            <person name="Louis A."/>
            <person name="Herpin A."/>
            <person name="Echchiki A."/>
            <person name="Berthelot C."/>
            <person name="Parey E."/>
            <person name="Roest-Crollius H."/>
            <person name="Braasch I."/>
            <person name="Postlethwait J."/>
            <person name="Bobe J."/>
            <person name="Montfort J."/>
            <person name="Bouchez O."/>
            <person name="Begum T."/>
            <person name="Mejri S."/>
            <person name="Adams A."/>
            <person name="Chen W.-J."/>
            <person name="Guiguen Y."/>
        </authorList>
    </citation>
    <scope>NUCLEOTIDE SEQUENCE</scope>
    <source>
        <strain evidence="1">YG-15Mar2019-1</strain>
        <tissue evidence="1">Brain</tissue>
    </source>
</reference>
<evidence type="ECO:0000313" key="2">
    <source>
        <dbReference type="Proteomes" id="UP001046870"/>
    </source>
</evidence>
<comment type="caution">
    <text evidence="1">The sequence shown here is derived from an EMBL/GenBank/DDBJ whole genome shotgun (WGS) entry which is preliminary data.</text>
</comment>
<organism evidence="1 2">
    <name type="scientific">Megalops atlanticus</name>
    <name type="common">Tarpon</name>
    <name type="synonym">Clupea gigantea</name>
    <dbReference type="NCBI Taxonomy" id="7932"/>
    <lineage>
        <taxon>Eukaryota</taxon>
        <taxon>Metazoa</taxon>
        <taxon>Chordata</taxon>
        <taxon>Craniata</taxon>
        <taxon>Vertebrata</taxon>
        <taxon>Euteleostomi</taxon>
        <taxon>Actinopterygii</taxon>
        <taxon>Neopterygii</taxon>
        <taxon>Teleostei</taxon>
        <taxon>Elopiformes</taxon>
        <taxon>Megalopidae</taxon>
        <taxon>Megalops</taxon>
    </lineage>
</organism>
<sequence length="105" mass="12687">MRMELEKRSPNILFVNATMDRTFSLHRKEIVEQEPPVNLVKYRWPALFMEYQVYCEFQRTTTVSLQSAFLSALETHTPKILRMFRFRRAYCGDEMQTLLDLLYKQ</sequence>
<dbReference type="Proteomes" id="UP001046870">
    <property type="component" value="Chromosome 20"/>
</dbReference>
<gene>
    <name evidence="1" type="ORF">MATL_G00227090</name>
</gene>
<keyword evidence="2" id="KW-1185">Reference proteome</keyword>
<evidence type="ECO:0000313" key="1">
    <source>
        <dbReference type="EMBL" id="KAG7459050.1"/>
    </source>
</evidence>